<protein>
    <submittedName>
        <fullName evidence="1">Uncharacterized protein</fullName>
    </submittedName>
</protein>
<accession>A0A366XZF5</accession>
<proteinExistence type="predicted"/>
<comment type="caution">
    <text evidence="1">The sequence shown here is derived from an EMBL/GenBank/DDBJ whole genome shotgun (WGS) entry which is preliminary data.</text>
</comment>
<keyword evidence="2" id="KW-1185">Reference proteome</keyword>
<gene>
    <name evidence="1" type="ORF">DS031_11540</name>
</gene>
<name>A0A366XZF5_9BACI</name>
<reference evidence="1 2" key="1">
    <citation type="submission" date="2018-07" db="EMBL/GenBank/DDBJ databases">
        <title>Lottiidibacillus patelloidae gen. nov., sp. nov., isolated from the intestinal tract of a marine limpet and the reclassification of B. taeanensis BH030017T, B. algicola KMM 3737T and B. hwajinpoensis SW-72T as genus Lottiidibacillus.</title>
        <authorList>
            <person name="Liu R."/>
            <person name="Huang Z."/>
        </authorList>
    </citation>
    <scope>NUCLEOTIDE SEQUENCE [LARGE SCALE GENOMIC DNA]</scope>
    <source>
        <strain evidence="1 2">BH030017</strain>
    </source>
</reference>
<dbReference type="Proteomes" id="UP000253314">
    <property type="component" value="Unassembled WGS sequence"/>
</dbReference>
<dbReference type="EMBL" id="QOCW01000010">
    <property type="protein sequence ID" value="RBW69544.1"/>
    <property type="molecule type" value="Genomic_DNA"/>
</dbReference>
<evidence type="ECO:0000313" key="2">
    <source>
        <dbReference type="Proteomes" id="UP000253314"/>
    </source>
</evidence>
<sequence>MEQKLIVGFEQFVKEILNKQDETILEVGDFVSSIQSWGYEVMEGIVNDKYYEGLTEVDKIHLMKLTIAYVNEFHEKRVKADDERRNKQFRYLSAELLERRQKIERDHFPKPFYYFHYTGELDKFAGWFQNRLDEAYIASDLSMLAGTIRAQLRRGLDREAAVSCLDQLRYMEEKYNLDILRQYAYLP</sequence>
<evidence type="ECO:0000313" key="1">
    <source>
        <dbReference type="EMBL" id="RBW69544.1"/>
    </source>
</evidence>
<dbReference type="AlphaFoldDB" id="A0A366XZF5"/>
<organism evidence="1 2">
    <name type="scientific">Bacillus taeanensis</name>
    <dbReference type="NCBI Taxonomy" id="273032"/>
    <lineage>
        <taxon>Bacteria</taxon>
        <taxon>Bacillati</taxon>
        <taxon>Bacillota</taxon>
        <taxon>Bacilli</taxon>
        <taxon>Bacillales</taxon>
        <taxon>Bacillaceae</taxon>
        <taxon>Bacillus</taxon>
    </lineage>
</organism>
<dbReference type="RefSeq" id="WP_113806234.1">
    <property type="nucleotide sequence ID" value="NZ_QOCW01000010.1"/>
</dbReference>